<dbReference type="EMBL" id="ACKP02000002">
    <property type="protein sequence ID" value="EEX78527.1"/>
    <property type="molecule type" value="Genomic_DNA"/>
</dbReference>
<evidence type="ECO:0000313" key="4">
    <source>
        <dbReference type="Proteomes" id="UP000011124"/>
    </source>
</evidence>
<dbReference type="Proteomes" id="UP000011124">
    <property type="component" value="Chromosome"/>
</dbReference>
<dbReference type="Proteomes" id="UP000003505">
    <property type="component" value="Unassembled WGS sequence"/>
</dbReference>
<dbReference type="HOGENOM" id="CLU_547345_0_0_9"/>
<gene>
    <name evidence="1" type="ordered locus">Selsp_1882</name>
    <name evidence="2" type="ORF">SELSPUOL_00128</name>
</gene>
<evidence type="ECO:0000313" key="3">
    <source>
        <dbReference type="Proteomes" id="UP000003505"/>
    </source>
</evidence>
<evidence type="ECO:0000313" key="2">
    <source>
        <dbReference type="EMBL" id="EEX78527.1"/>
    </source>
</evidence>
<evidence type="ECO:0008006" key="5">
    <source>
        <dbReference type="Google" id="ProtNLM"/>
    </source>
</evidence>
<accession>C9LRR1</accession>
<dbReference type="OrthoDB" id="1659960at2"/>
<sequence length="498" mass="51074">MIWGMSKAYAAETHEYTETATSISGLEGTEKTGFMSDNKITLGTEGGATDKPFSTYGTISGGGKKNATADVSNNTLTIHGLKVSNGNGFSIIYGGISGTGAVTSNSVFFNNGLSKDPIYGGFNGATATKAVTGNSVTVAGGTVEGDAFGGYTTGKGAVTGNSVTIKGGSLGDEAAGGVISNSASSANAADNTLTISGGAFTKSGGTNVFGAYNAGSGKTINNIVNLGDGENAMASGFNLTRVRIYGGNKTNDVTGNTLNVNASGIVVRTAQNFEKYNFNLTKDVVAGSTMLKMSDSGGFGSTPNVQWSKITMNAEGWNADTTKYGRLGTMELLRTGSGADLKIFNTEALDRKATSGDFEYHMYTDVITPPMSFFGYNMVNYVRADIDRFKNADATADNVTGTAVYDGYSSFGNTTTNNKIKITNTNNTNLNVYGGYTVGAGDSTNNHVSVSLDSRAKQIGKMVVGGTATASNSAIVGNSVTVEGGYVGQASAKDSRAA</sequence>
<name>C9LRR1_SELS3</name>
<reference evidence="2 3" key="1">
    <citation type="submission" date="2009-09" db="EMBL/GenBank/DDBJ databases">
        <authorList>
            <person name="Weinstock G."/>
            <person name="Sodergren E."/>
            <person name="Clifton S."/>
            <person name="Fulton L."/>
            <person name="Fulton B."/>
            <person name="Courtney L."/>
            <person name="Fronick C."/>
            <person name="Harrison M."/>
            <person name="Strong C."/>
            <person name="Farmer C."/>
            <person name="Delahaunty K."/>
            <person name="Markovic C."/>
            <person name="Hall O."/>
            <person name="Minx P."/>
            <person name="Tomlinson C."/>
            <person name="Mitreva M."/>
            <person name="Nelson J."/>
            <person name="Hou S."/>
            <person name="Wollam A."/>
            <person name="Pepin K.H."/>
            <person name="Johnson M."/>
            <person name="Bhonagiri V."/>
            <person name="Nash W.E."/>
            <person name="Warren W."/>
            <person name="Chinwalla A."/>
            <person name="Mardis E.R."/>
            <person name="Wilson R.K."/>
        </authorList>
    </citation>
    <scope>NUCLEOTIDE SEQUENCE [LARGE SCALE GENOMIC DNA]</scope>
    <source>
        <strain evidence="2">ATCC 35185</strain>
        <strain evidence="3">ATCC 35185 / DSM 20758 / VPI D19B-28</strain>
    </source>
</reference>
<organism evidence="2 3">
    <name type="scientific">Selenomonas sputigena (strain ATCC 35185 / DSM 20758 / CCUG 44933 / VPI D19B-28)</name>
    <dbReference type="NCBI Taxonomy" id="546271"/>
    <lineage>
        <taxon>Bacteria</taxon>
        <taxon>Bacillati</taxon>
        <taxon>Bacillota</taxon>
        <taxon>Negativicutes</taxon>
        <taxon>Selenomonadales</taxon>
        <taxon>Selenomonadaceae</taxon>
        <taxon>Selenomonas</taxon>
    </lineage>
</organism>
<proteinExistence type="predicted"/>
<reference evidence="1 4" key="2">
    <citation type="submission" date="2011-04" db="EMBL/GenBank/DDBJ databases">
        <title>The complete genome of Selenomonas sputigena DSM 20758.</title>
        <authorList>
            <consortium name="US DOE Joint Genome Institute (JGI-PGF)"/>
            <person name="Lucas S."/>
            <person name="Copeland A."/>
            <person name="Lapidus A."/>
            <person name="Bruce D."/>
            <person name="Goodwin L."/>
            <person name="Pitluck S."/>
            <person name="Peters L."/>
            <person name="Kyrpides N."/>
            <person name="Mavromatis K."/>
            <person name="Ivanova N."/>
            <person name="Ovchinnikova G."/>
            <person name="Teshima H."/>
            <person name="Detter J.C."/>
            <person name="Tapia R."/>
            <person name="Han C."/>
            <person name="Land M."/>
            <person name="Hauser L."/>
            <person name="Markowitz V."/>
            <person name="Cheng J.-F."/>
            <person name="Hugenholtz P."/>
            <person name="Woyke T."/>
            <person name="Wu D."/>
            <person name="Gronow S."/>
            <person name="Wellnitz S."/>
            <person name="Schneider S."/>
            <person name="Klenk H.-P."/>
            <person name="Eisen J.A."/>
        </authorList>
    </citation>
    <scope>NUCLEOTIDE SEQUENCE [LARGE SCALE GENOMIC DNA]</scope>
    <source>
        <strain evidence="1">ATCC 35185</strain>
        <strain evidence="4">ATCC 35185 / DSM 20758 / VPI D19B-28</strain>
    </source>
</reference>
<protein>
    <recommendedName>
        <fullName evidence="5">Outer membrane autotransporter barrel domain protein</fullName>
    </recommendedName>
</protein>
<dbReference type="eggNOG" id="COG3468">
    <property type="taxonomic scope" value="Bacteria"/>
</dbReference>
<dbReference type="KEGG" id="ssg:Selsp_1882"/>
<dbReference type="EMBL" id="CP002637">
    <property type="protein sequence ID" value="AEC00836.1"/>
    <property type="molecule type" value="Genomic_DNA"/>
</dbReference>
<dbReference type="AlphaFoldDB" id="C9LRR1"/>
<keyword evidence="4" id="KW-1185">Reference proteome</keyword>
<evidence type="ECO:0000313" key="1">
    <source>
        <dbReference type="EMBL" id="AEC00836.1"/>
    </source>
</evidence>
<dbReference type="STRING" id="546271.Selsp_1882"/>